<evidence type="ECO:0000313" key="2">
    <source>
        <dbReference type="EnsemblMetazoa" id="BGLB028031-PA"/>
    </source>
</evidence>
<protein>
    <recommendedName>
        <fullName evidence="4">Apple domain-containing protein</fullName>
    </recommendedName>
</protein>
<dbReference type="Proteomes" id="UP000076420">
    <property type="component" value="Unassembled WGS sequence"/>
</dbReference>
<evidence type="ECO:0000313" key="3">
    <source>
        <dbReference type="Proteomes" id="UP000076420"/>
    </source>
</evidence>
<feature type="signal peptide" evidence="1">
    <location>
        <begin position="1"/>
        <end position="28"/>
    </location>
</feature>
<sequence>MDTTRSVYRTSYVGLLLVTLRVMSVDLALQSYTEYPINSKYLREKMAIFLLQRSPVSCAGLCFQLAGCAGFVYDMQSWTCTLGRGLLDYNSYVVNVAVQRQVYYMTGLPTFIACSSILFNITICPLPDVGINLTSVSLYIQFSKSPCTKDVTFGLNQNGDLWAGNGCRGMFSLDL</sequence>
<dbReference type="EnsemblMetazoa" id="BGLB028031-RA">
    <property type="protein sequence ID" value="BGLB028031-PA"/>
    <property type="gene ID" value="BGLB028031"/>
</dbReference>
<accession>A0A2C9L7Y1</accession>
<dbReference type="AlphaFoldDB" id="A0A2C9L7Y1"/>
<gene>
    <name evidence="2" type="primary">106077704</name>
</gene>
<dbReference type="VEuPathDB" id="VectorBase:BGLAX_034741"/>
<keyword evidence="1" id="KW-0732">Signal</keyword>
<proteinExistence type="predicted"/>
<evidence type="ECO:0008006" key="4">
    <source>
        <dbReference type="Google" id="ProtNLM"/>
    </source>
</evidence>
<dbReference type="OrthoDB" id="10406887at2759"/>
<dbReference type="KEGG" id="bgt:106077704"/>
<evidence type="ECO:0000256" key="1">
    <source>
        <dbReference type="SAM" id="SignalP"/>
    </source>
</evidence>
<name>A0A2C9L7Y1_BIOGL</name>
<dbReference type="RefSeq" id="XP_013093886.2">
    <property type="nucleotide sequence ID" value="XM_013238432.2"/>
</dbReference>
<organism evidence="2 3">
    <name type="scientific">Biomphalaria glabrata</name>
    <name type="common">Bloodfluke planorb</name>
    <name type="synonym">Freshwater snail</name>
    <dbReference type="NCBI Taxonomy" id="6526"/>
    <lineage>
        <taxon>Eukaryota</taxon>
        <taxon>Metazoa</taxon>
        <taxon>Spiralia</taxon>
        <taxon>Lophotrochozoa</taxon>
        <taxon>Mollusca</taxon>
        <taxon>Gastropoda</taxon>
        <taxon>Heterobranchia</taxon>
        <taxon>Euthyneura</taxon>
        <taxon>Panpulmonata</taxon>
        <taxon>Hygrophila</taxon>
        <taxon>Lymnaeoidea</taxon>
        <taxon>Planorbidae</taxon>
        <taxon>Biomphalaria</taxon>
    </lineage>
</organism>
<feature type="chain" id="PRO_5012135241" description="Apple domain-containing protein" evidence="1">
    <location>
        <begin position="29"/>
        <end position="175"/>
    </location>
</feature>
<dbReference type="VEuPathDB" id="VectorBase:BGLB028031"/>
<reference evidence="2" key="1">
    <citation type="submission" date="2020-05" db="UniProtKB">
        <authorList>
            <consortium name="EnsemblMetazoa"/>
        </authorList>
    </citation>
    <scope>IDENTIFICATION</scope>
    <source>
        <strain evidence="2">BB02</strain>
    </source>
</reference>